<dbReference type="InterPro" id="IPR045394">
    <property type="entry name" value="Abhydrolase_dom"/>
</dbReference>
<feature type="domain" description="Alpha/beta hydrolase" evidence="2">
    <location>
        <begin position="121"/>
        <end position="581"/>
    </location>
</feature>
<dbReference type="EMBL" id="REFW01000002">
    <property type="protein sequence ID" value="RMB60180.1"/>
    <property type="molecule type" value="Genomic_DNA"/>
</dbReference>
<evidence type="ECO:0000313" key="4">
    <source>
        <dbReference type="Proteomes" id="UP000275256"/>
    </source>
</evidence>
<sequence length="590" mass="62871">MRVSSSLRRAEPGTRPRFRRVLTAVSVAVLAAGVVVPTAVAVESTPSPSVSRSTEVDVRPTAPVTMSPSASASASASASVSAAPSATVVASTSPSQTPTVTPSPDPTANPGEPTVVAIPKVVGPLASTKKSHPFGAAKFQGVPENLQKKGYVEEEYIISGAADVYDWPAPGPAVVRTTDAPYTTRILVRKPINGRDFSGNVVVEPMNPSNLFDLNIGWAMMNRQMVENGDVWVGVTVKPVSIVALKKFDPGRYGSLAMANPLSLDDPLNCQVTGTDDRASENGLAWDIISQVGQLVRSTDARNPVRYGAKHRTEEVYGFGYSQTGGYMYDYINGIRPLAESSPGKPIYDGYIVAVAAGAFVGNVPINQCATVPPVTDPRYQFSGVGVPIMHVMSQSDYLIGIAGRRPDSDAPIDRYRQYEMAGAGHATPDELNYAAQPADIIRAGQPVPPMSCNEGPRSRFPSHIFFDAILRNLDEWVRKDIAPPHGSPIVVVNGAPVTDQFGNVLGGLRSPYLDVPTSTWFGTSTGASFCFIAGHEVPFSASALAGLYPSHNDYVKKVRKDTESLVSQRFITRSDGEALIKEAKQSDIP</sequence>
<organism evidence="3 4">
    <name type="scientific">Tessaracoccus antarcticus</name>
    <dbReference type="NCBI Taxonomy" id="2479848"/>
    <lineage>
        <taxon>Bacteria</taxon>
        <taxon>Bacillati</taxon>
        <taxon>Actinomycetota</taxon>
        <taxon>Actinomycetes</taxon>
        <taxon>Propionibacteriales</taxon>
        <taxon>Propionibacteriaceae</taxon>
        <taxon>Tessaracoccus</taxon>
    </lineage>
</organism>
<dbReference type="RefSeq" id="WP_121901660.1">
    <property type="nucleotide sequence ID" value="NZ_REFW01000002.1"/>
</dbReference>
<evidence type="ECO:0000313" key="3">
    <source>
        <dbReference type="EMBL" id="RMB60180.1"/>
    </source>
</evidence>
<reference evidence="3 4" key="1">
    <citation type="submission" date="2018-10" db="EMBL/GenBank/DDBJ databases">
        <title>Tessaracoccus antarcticuss sp. nov., isolated from sediment.</title>
        <authorList>
            <person name="Zhou L.Y."/>
            <person name="Du Z.J."/>
        </authorList>
    </citation>
    <scope>NUCLEOTIDE SEQUENCE [LARGE SCALE GENOMIC DNA]</scope>
    <source>
        <strain evidence="3 4">JDX10</strain>
    </source>
</reference>
<dbReference type="Pfam" id="PF20091">
    <property type="entry name" value="Abhydrolase_10"/>
    <property type="match status" value="1"/>
</dbReference>
<dbReference type="AlphaFoldDB" id="A0A3M0G575"/>
<feature type="compositionally biased region" description="Low complexity" evidence="1">
    <location>
        <begin position="89"/>
        <end position="100"/>
    </location>
</feature>
<protein>
    <recommendedName>
        <fullName evidence="2">Alpha/beta hydrolase domain-containing protein</fullName>
    </recommendedName>
</protein>
<feature type="region of interest" description="Disordered" evidence="1">
    <location>
        <begin position="89"/>
        <end position="112"/>
    </location>
</feature>
<dbReference type="OrthoDB" id="1971292at2"/>
<feature type="compositionally biased region" description="Polar residues" evidence="1">
    <location>
        <begin position="44"/>
        <end position="53"/>
    </location>
</feature>
<feature type="region of interest" description="Disordered" evidence="1">
    <location>
        <begin position="42"/>
        <end position="69"/>
    </location>
</feature>
<name>A0A3M0G575_9ACTN</name>
<feature type="compositionally biased region" description="Low complexity" evidence="1">
    <location>
        <begin position="60"/>
        <end position="69"/>
    </location>
</feature>
<comment type="caution">
    <text evidence="3">The sequence shown here is derived from an EMBL/GenBank/DDBJ whole genome shotgun (WGS) entry which is preliminary data.</text>
</comment>
<evidence type="ECO:0000259" key="2">
    <source>
        <dbReference type="Pfam" id="PF20091"/>
    </source>
</evidence>
<dbReference type="Proteomes" id="UP000275256">
    <property type="component" value="Unassembled WGS sequence"/>
</dbReference>
<accession>A0A3M0G575</accession>
<gene>
    <name evidence="3" type="ORF">EAX62_10880</name>
</gene>
<proteinExistence type="predicted"/>
<keyword evidence="4" id="KW-1185">Reference proteome</keyword>
<evidence type="ECO:0000256" key="1">
    <source>
        <dbReference type="SAM" id="MobiDB-lite"/>
    </source>
</evidence>
<dbReference type="ESTHER" id="9actn-a0a3m0g575">
    <property type="family name" value="Abhydrolase_10"/>
</dbReference>